<keyword evidence="1" id="KW-0472">Membrane</keyword>
<feature type="transmembrane region" description="Helical" evidence="1">
    <location>
        <begin position="211"/>
        <end position="229"/>
    </location>
</feature>
<dbReference type="AlphaFoldDB" id="A0A7J4IVE7"/>
<comment type="caution">
    <text evidence="2">The sequence shown here is derived from an EMBL/GenBank/DDBJ whole genome shotgun (WGS) entry which is preliminary data.</text>
</comment>
<dbReference type="EMBL" id="JAGVWF010000031">
    <property type="protein sequence ID" value="MBS3059232.1"/>
    <property type="molecule type" value="Genomic_DNA"/>
</dbReference>
<name>A0A7J4IVE7_9ARCH</name>
<accession>A0A7J4IVE7</accession>
<evidence type="ECO:0000313" key="4">
    <source>
        <dbReference type="Proteomes" id="UP000577419"/>
    </source>
</evidence>
<dbReference type="Proteomes" id="UP000577419">
    <property type="component" value="Unassembled WGS sequence"/>
</dbReference>
<dbReference type="Proteomes" id="UP000683213">
    <property type="component" value="Unassembled WGS sequence"/>
</dbReference>
<feature type="transmembrane region" description="Helical" evidence="1">
    <location>
        <begin position="128"/>
        <end position="145"/>
    </location>
</feature>
<protein>
    <submittedName>
        <fullName evidence="3">GAP family protein</fullName>
    </submittedName>
</protein>
<evidence type="ECO:0000313" key="3">
    <source>
        <dbReference type="EMBL" id="MBS3059232.1"/>
    </source>
</evidence>
<feature type="transmembrane region" description="Helical" evidence="1">
    <location>
        <begin position="6"/>
        <end position="33"/>
    </location>
</feature>
<dbReference type="PANTHER" id="PTHR31272">
    <property type="entry name" value="CYTOCHROME C-TYPE BIOGENESIS PROTEIN HI_1454-RELATED"/>
    <property type="match status" value="1"/>
</dbReference>
<reference evidence="3" key="2">
    <citation type="submission" date="2021-03" db="EMBL/GenBank/DDBJ databases">
        <authorList>
            <person name="Jaffe A."/>
        </authorList>
    </citation>
    <scope>NUCLEOTIDE SEQUENCE</scope>
    <source>
        <strain evidence="3">RIFCSPHIGHO2_01_FULL_GW2011_AR10_43_9</strain>
    </source>
</reference>
<evidence type="ECO:0000313" key="2">
    <source>
        <dbReference type="EMBL" id="HIH08790.1"/>
    </source>
</evidence>
<feature type="transmembrane region" description="Helical" evidence="1">
    <location>
        <begin position="45"/>
        <end position="69"/>
    </location>
</feature>
<keyword evidence="1" id="KW-0812">Transmembrane</keyword>
<dbReference type="EMBL" id="DUFG01000027">
    <property type="protein sequence ID" value="HIH08790.1"/>
    <property type="molecule type" value="Genomic_DNA"/>
</dbReference>
<proteinExistence type="predicted"/>
<reference evidence="3" key="3">
    <citation type="submission" date="2021-05" db="EMBL/GenBank/DDBJ databases">
        <title>Protein family content uncovers lineage relationships and bacterial pathway maintenance mechanisms in DPANN archaea.</title>
        <authorList>
            <person name="Castelle C.J."/>
            <person name="Meheust R."/>
            <person name="Jaffe A.L."/>
            <person name="Seitz K."/>
            <person name="Gong X."/>
            <person name="Baker B.J."/>
            <person name="Banfield J.F."/>
        </authorList>
    </citation>
    <scope>NUCLEOTIDE SEQUENCE</scope>
    <source>
        <strain evidence="3">RIFCSPHIGHO2_01_FULL_GW2011_AR10_43_9</strain>
    </source>
</reference>
<keyword evidence="1" id="KW-1133">Transmembrane helix</keyword>
<organism evidence="2 4">
    <name type="scientific">Candidatus Iainarchaeum sp</name>
    <dbReference type="NCBI Taxonomy" id="3101447"/>
    <lineage>
        <taxon>Archaea</taxon>
        <taxon>Candidatus Iainarchaeota</taxon>
        <taxon>Candidatus Iainarchaeia</taxon>
        <taxon>Candidatus Iainarchaeales</taxon>
        <taxon>Candidatus Iainarchaeaceae</taxon>
        <taxon>Candidatus Iainarchaeum</taxon>
    </lineage>
</organism>
<dbReference type="Pfam" id="PF11139">
    <property type="entry name" value="SfLAP"/>
    <property type="match status" value="1"/>
</dbReference>
<dbReference type="PANTHER" id="PTHR31272:SF9">
    <property type="entry name" value="BLL1027 PROTEIN"/>
    <property type="match status" value="1"/>
</dbReference>
<gene>
    <name evidence="2" type="ORF">HA237_05485</name>
    <name evidence="3" type="ORF">J4224_02280</name>
</gene>
<dbReference type="InterPro" id="IPR051790">
    <property type="entry name" value="Cytochrome_c-biogenesis_DsbD"/>
</dbReference>
<reference evidence="4" key="1">
    <citation type="journal article" date="2020" name="bioRxiv">
        <title>A rank-normalized archaeal taxonomy based on genome phylogeny resolves widespread incomplete and uneven classifications.</title>
        <authorList>
            <person name="Rinke C."/>
            <person name="Chuvochina M."/>
            <person name="Mussig A.J."/>
            <person name="Chaumeil P.-A."/>
            <person name="Waite D.W."/>
            <person name="Whitman W.B."/>
            <person name="Parks D.H."/>
            <person name="Hugenholtz P."/>
        </authorList>
    </citation>
    <scope>NUCLEOTIDE SEQUENCE [LARGE SCALE GENOMIC DNA]</scope>
</reference>
<feature type="transmembrane region" description="Helical" evidence="1">
    <location>
        <begin position="165"/>
        <end position="191"/>
    </location>
</feature>
<dbReference type="InterPro" id="IPR021315">
    <property type="entry name" value="Gap/Sap"/>
</dbReference>
<sequence>MVLEQVTLPLVIITALIDSINPCAIGVLLLLVATLVQVAHDKKKLLVIGFIYIFFVFITYILAGLGLIWFQGFLISLGLSIIIGLIVGVLTIILGLVEIKDFFWYGKGFSLAIAPQHAKEIKRRIQQISVPGAVSLGILVAMVELPCTGGPYLAITALLAREFNFLAFIYLVVYNMIFVLPLAVILLLVYLGYSPEKMKQWKEGARKWMRLSIGLLLVALGAFLIWYYLAAV</sequence>
<feature type="transmembrane region" description="Helical" evidence="1">
    <location>
        <begin position="75"/>
        <end position="97"/>
    </location>
</feature>
<evidence type="ECO:0000256" key="1">
    <source>
        <dbReference type="SAM" id="Phobius"/>
    </source>
</evidence>